<feature type="region of interest" description="Disordered" evidence="1">
    <location>
        <begin position="158"/>
        <end position="202"/>
    </location>
</feature>
<proteinExistence type="predicted"/>
<dbReference type="PANTHER" id="PTHR33130:SF43">
    <property type="entry name" value="OS01G0688600 PROTEIN"/>
    <property type="match status" value="1"/>
</dbReference>
<evidence type="ECO:0000313" key="3">
    <source>
        <dbReference type="Proteomes" id="UP000796880"/>
    </source>
</evidence>
<protein>
    <recommendedName>
        <fullName evidence="4">DUF1639 family protein</fullName>
    </recommendedName>
</protein>
<dbReference type="InterPro" id="IPR012438">
    <property type="entry name" value="DUF1639"/>
</dbReference>
<dbReference type="Pfam" id="PF07797">
    <property type="entry name" value="DUF1639"/>
    <property type="match status" value="1"/>
</dbReference>
<evidence type="ECO:0008006" key="4">
    <source>
        <dbReference type="Google" id="ProtNLM"/>
    </source>
</evidence>
<name>A0A8K0GJT9_9ROSA</name>
<evidence type="ECO:0000256" key="1">
    <source>
        <dbReference type="SAM" id="MobiDB-lite"/>
    </source>
</evidence>
<dbReference type="PANTHER" id="PTHR33130">
    <property type="entry name" value="PUTATIVE (DUF1639)-RELATED"/>
    <property type="match status" value="1"/>
</dbReference>
<keyword evidence="3" id="KW-1185">Reference proteome</keyword>
<dbReference type="Proteomes" id="UP000796880">
    <property type="component" value="Unassembled WGS sequence"/>
</dbReference>
<dbReference type="AlphaFoldDB" id="A0A8K0GJT9"/>
<dbReference type="EMBL" id="VOIH02000012">
    <property type="protein sequence ID" value="KAF3431892.1"/>
    <property type="molecule type" value="Genomic_DNA"/>
</dbReference>
<dbReference type="OrthoDB" id="769821at2759"/>
<reference evidence="2" key="1">
    <citation type="submission" date="2020-03" db="EMBL/GenBank/DDBJ databases">
        <title>A high-quality chromosome-level genome assembly of a woody plant with both climbing and erect habits, Rhamnella rubrinervis.</title>
        <authorList>
            <person name="Lu Z."/>
            <person name="Yang Y."/>
            <person name="Zhu X."/>
            <person name="Sun Y."/>
        </authorList>
    </citation>
    <scope>NUCLEOTIDE SEQUENCE</scope>
    <source>
        <strain evidence="2">BYM</strain>
        <tissue evidence="2">Leaf</tissue>
    </source>
</reference>
<sequence length="269" mass="30556">MAMGRERSRALHNFDLPCLKWGNQRLLRCMKENSAGGAFDGEADHQQSVAFRFERTPVSQRRRVFEPERRGFRVPMPRTESGEEEEGIEAVREKLMSDLKTAANKLKDAILKEEAVVAEGDDADNDAEPVEVLPAPAPAIALDLRPWNLRTRRVACKSSNGGGVKGLRIEERKPNNSPLRSEGNSGGKSPRPVRGLPENKERPKFRVALTRKEIDEDFMEILGHRPPRRPKKRPRMVQKQLDYLLPGLWLTEVTSDLYKVPEFPENCKV</sequence>
<comment type="caution">
    <text evidence="2">The sequence shown here is derived from an EMBL/GenBank/DDBJ whole genome shotgun (WGS) entry which is preliminary data.</text>
</comment>
<organism evidence="2 3">
    <name type="scientific">Rhamnella rubrinervis</name>
    <dbReference type="NCBI Taxonomy" id="2594499"/>
    <lineage>
        <taxon>Eukaryota</taxon>
        <taxon>Viridiplantae</taxon>
        <taxon>Streptophyta</taxon>
        <taxon>Embryophyta</taxon>
        <taxon>Tracheophyta</taxon>
        <taxon>Spermatophyta</taxon>
        <taxon>Magnoliopsida</taxon>
        <taxon>eudicotyledons</taxon>
        <taxon>Gunneridae</taxon>
        <taxon>Pentapetalae</taxon>
        <taxon>rosids</taxon>
        <taxon>fabids</taxon>
        <taxon>Rosales</taxon>
        <taxon>Rhamnaceae</taxon>
        <taxon>rhamnoid group</taxon>
        <taxon>Rhamneae</taxon>
        <taxon>Rhamnella</taxon>
    </lineage>
</organism>
<accession>A0A8K0GJT9</accession>
<gene>
    <name evidence="2" type="ORF">FNV43_RR26628</name>
</gene>
<evidence type="ECO:0000313" key="2">
    <source>
        <dbReference type="EMBL" id="KAF3431892.1"/>
    </source>
</evidence>